<name>A0AAE0F7X2_9CHLO</name>
<dbReference type="Pfam" id="PF11938">
    <property type="entry name" value="DUF3456"/>
    <property type="match status" value="1"/>
</dbReference>
<reference evidence="3 4" key="1">
    <citation type="journal article" date="2015" name="Genome Biol. Evol.">
        <title>Comparative Genomics of a Bacterivorous Green Alga Reveals Evolutionary Causalities and Consequences of Phago-Mixotrophic Mode of Nutrition.</title>
        <authorList>
            <person name="Burns J.A."/>
            <person name="Paasch A."/>
            <person name="Narechania A."/>
            <person name="Kim E."/>
        </authorList>
    </citation>
    <scope>NUCLEOTIDE SEQUENCE [LARGE SCALE GENOMIC DNA]</scope>
    <source>
        <strain evidence="3 4">PLY_AMNH</strain>
    </source>
</reference>
<dbReference type="AlphaFoldDB" id="A0AAE0F7X2"/>
<accession>A0AAE0F7X2</accession>
<dbReference type="PANTHER" id="PTHR36058:SF1">
    <property type="entry name" value="NUCLEOPHOSMIN"/>
    <property type="match status" value="1"/>
</dbReference>
<feature type="domain" description="Saposin B-type" evidence="2">
    <location>
        <begin position="22"/>
        <end position="151"/>
    </location>
</feature>
<evidence type="ECO:0000256" key="1">
    <source>
        <dbReference type="ARBA" id="ARBA00023157"/>
    </source>
</evidence>
<dbReference type="Proteomes" id="UP001190700">
    <property type="component" value="Unassembled WGS sequence"/>
</dbReference>
<proteinExistence type="predicted"/>
<dbReference type="EMBL" id="LGRX02023267">
    <property type="protein sequence ID" value="KAK3254695.1"/>
    <property type="molecule type" value="Genomic_DNA"/>
</dbReference>
<sequence length="310" mass="33921">MGMPGMGGGKKEKSPVVKSDVKYIKCQVCEEITKNLHRDVKKMRDDLPPKKKLAEFDVIEKVEKMCDPETTAGEWITYLDMIERDGRVKIEAHEKPSKCKSECRTIAKACEQILDDHDTDLAEVVWKGEVQRAKLNELLCRELSGVCDKKDPKVKKGRKEIEDFEEMSDQELEMEKLMKSMKDIPGMPGMSMHSREDMMEQMANGNGGDYGGYGGGYGDDYGDYGGDDMGMGDVEGMGDGYGQDYGDDLSASEGAEVEGVAKAQQVVSEGLDVVKDAVSSSVESLKDMASGALSGLFGGKEDTKGKGSEL</sequence>
<evidence type="ECO:0000313" key="4">
    <source>
        <dbReference type="Proteomes" id="UP001190700"/>
    </source>
</evidence>
<dbReference type="PANTHER" id="PTHR36058">
    <property type="entry name" value="NUCLEOPHOSMIN"/>
    <property type="match status" value="1"/>
</dbReference>
<keyword evidence="4" id="KW-1185">Reference proteome</keyword>
<evidence type="ECO:0000259" key="2">
    <source>
        <dbReference type="PROSITE" id="PS50015"/>
    </source>
</evidence>
<gene>
    <name evidence="3" type="ORF">CYMTET_36098</name>
</gene>
<comment type="caution">
    <text evidence="3">The sequence shown here is derived from an EMBL/GenBank/DDBJ whole genome shotgun (WGS) entry which is preliminary data.</text>
</comment>
<organism evidence="3 4">
    <name type="scientific">Cymbomonas tetramitiformis</name>
    <dbReference type="NCBI Taxonomy" id="36881"/>
    <lineage>
        <taxon>Eukaryota</taxon>
        <taxon>Viridiplantae</taxon>
        <taxon>Chlorophyta</taxon>
        <taxon>Pyramimonadophyceae</taxon>
        <taxon>Pyramimonadales</taxon>
        <taxon>Pyramimonadaceae</taxon>
        <taxon>Cymbomonas</taxon>
    </lineage>
</organism>
<dbReference type="InterPro" id="IPR021852">
    <property type="entry name" value="DUF3456"/>
</dbReference>
<protein>
    <recommendedName>
        <fullName evidence="2">Saposin B-type domain-containing protein</fullName>
    </recommendedName>
</protein>
<dbReference type="PROSITE" id="PS50015">
    <property type="entry name" value="SAP_B"/>
    <property type="match status" value="1"/>
</dbReference>
<evidence type="ECO:0000313" key="3">
    <source>
        <dbReference type="EMBL" id="KAK3254695.1"/>
    </source>
</evidence>
<keyword evidence="1" id="KW-1015">Disulfide bond</keyword>
<dbReference type="InterPro" id="IPR008139">
    <property type="entry name" value="SaposinB_dom"/>
</dbReference>